<dbReference type="EMBL" id="JAUKPO010000016">
    <property type="protein sequence ID" value="MDO1449059.1"/>
    <property type="molecule type" value="Genomic_DNA"/>
</dbReference>
<sequence>MANQKMIAGLLTKLAAENSQISWKTKCCFTDGEGRSFHEIRLTWKKEKKEKVIIYQMETGQILTYVCKGLNLENCDTIIDVLLDLINEQKLVASHQE</sequence>
<dbReference type="Proteomes" id="UP001168528">
    <property type="component" value="Unassembled WGS sequence"/>
</dbReference>
<evidence type="ECO:0000313" key="1">
    <source>
        <dbReference type="EMBL" id="MDO1449059.1"/>
    </source>
</evidence>
<protein>
    <submittedName>
        <fullName evidence="1">Uncharacterized protein</fullName>
    </submittedName>
</protein>
<organism evidence="1 2">
    <name type="scientific">Rhodocytophaga aerolata</name>
    <dbReference type="NCBI Taxonomy" id="455078"/>
    <lineage>
        <taxon>Bacteria</taxon>
        <taxon>Pseudomonadati</taxon>
        <taxon>Bacteroidota</taxon>
        <taxon>Cytophagia</taxon>
        <taxon>Cytophagales</taxon>
        <taxon>Rhodocytophagaceae</taxon>
        <taxon>Rhodocytophaga</taxon>
    </lineage>
</organism>
<gene>
    <name evidence="1" type="ORF">Q0590_22475</name>
</gene>
<name>A0ABT8RAN4_9BACT</name>
<accession>A0ABT8RAN4</accession>
<keyword evidence="2" id="KW-1185">Reference proteome</keyword>
<comment type="caution">
    <text evidence="1">The sequence shown here is derived from an EMBL/GenBank/DDBJ whole genome shotgun (WGS) entry which is preliminary data.</text>
</comment>
<evidence type="ECO:0000313" key="2">
    <source>
        <dbReference type="Proteomes" id="UP001168528"/>
    </source>
</evidence>
<reference evidence="1" key="1">
    <citation type="submission" date="2023-07" db="EMBL/GenBank/DDBJ databases">
        <title>The genome sequence of Rhodocytophaga aerolata KACC 12507.</title>
        <authorList>
            <person name="Zhang X."/>
        </authorList>
    </citation>
    <scope>NUCLEOTIDE SEQUENCE</scope>
    <source>
        <strain evidence="1">KACC 12507</strain>
    </source>
</reference>
<dbReference type="RefSeq" id="WP_302039861.1">
    <property type="nucleotide sequence ID" value="NZ_JAUKPO010000016.1"/>
</dbReference>
<proteinExistence type="predicted"/>